<dbReference type="Proteomes" id="UP000654075">
    <property type="component" value="Unassembled WGS sequence"/>
</dbReference>
<keyword evidence="2" id="KW-1185">Reference proteome</keyword>
<sequence>CAGAVDAEDFFMQVCVLAAAPLIRCKEQATVCGIMVRMLSLSSLFVQDTMADGSSLMYMILRECAVRPEHLRRRHRHPASGFASTAITAHHARRIPTAEHPQDVFVVRTVDSVRT</sequence>
<protein>
    <submittedName>
        <fullName evidence="1">Uncharacterized protein</fullName>
    </submittedName>
</protein>
<organism evidence="1 2">
    <name type="scientific">Polarella glacialis</name>
    <name type="common">Dinoflagellate</name>
    <dbReference type="NCBI Taxonomy" id="89957"/>
    <lineage>
        <taxon>Eukaryota</taxon>
        <taxon>Sar</taxon>
        <taxon>Alveolata</taxon>
        <taxon>Dinophyceae</taxon>
        <taxon>Suessiales</taxon>
        <taxon>Suessiaceae</taxon>
        <taxon>Polarella</taxon>
    </lineage>
</organism>
<dbReference type="EMBL" id="CAJNNV010009350">
    <property type="protein sequence ID" value="CAE8597284.1"/>
    <property type="molecule type" value="Genomic_DNA"/>
</dbReference>
<name>A0A813E9X0_POLGL</name>
<gene>
    <name evidence="1" type="ORF">PGLA1383_LOCUS15733</name>
</gene>
<comment type="caution">
    <text evidence="1">The sequence shown here is derived from an EMBL/GenBank/DDBJ whole genome shotgun (WGS) entry which is preliminary data.</text>
</comment>
<proteinExistence type="predicted"/>
<evidence type="ECO:0000313" key="2">
    <source>
        <dbReference type="Proteomes" id="UP000654075"/>
    </source>
</evidence>
<evidence type="ECO:0000313" key="1">
    <source>
        <dbReference type="EMBL" id="CAE8597284.1"/>
    </source>
</evidence>
<reference evidence="1" key="1">
    <citation type="submission" date="2021-02" db="EMBL/GenBank/DDBJ databases">
        <authorList>
            <person name="Dougan E. K."/>
            <person name="Rhodes N."/>
            <person name="Thang M."/>
            <person name="Chan C."/>
        </authorList>
    </citation>
    <scope>NUCLEOTIDE SEQUENCE</scope>
</reference>
<accession>A0A813E9X0</accession>
<dbReference type="AlphaFoldDB" id="A0A813E9X0"/>
<feature type="non-terminal residue" evidence="1">
    <location>
        <position position="115"/>
    </location>
</feature>